<feature type="domain" description="Fucolectin tachylectin-4 pentraxin-1" evidence="9">
    <location>
        <begin position="389"/>
        <end position="484"/>
    </location>
</feature>
<keyword evidence="7" id="KW-1015">Disulfide bond</keyword>
<dbReference type="GO" id="GO:0001868">
    <property type="term" value="P:regulation of complement activation, lectin pathway"/>
    <property type="evidence" value="ECO:0007669"/>
    <property type="project" value="UniProtKB-ARBA"/>
</dbReference>
<evidence type="ECO:0000256" key="5">
    <source>
        <dbReference type="ARBA" id="ARBA00022734"/>
    </source>
</evidence>
<dbReference type="InterPro" id="IPR008979">
    <property type="entry name" value="Galactose-bd-like_sf"/>
</dbReference>
<dbReference type="PANTHER" id="PTHR45713">
    <property type="entry name" value="FTP DOMAIN-CONTAINING PROTEIN"/>
    <property type="match status" value="1"/>
</dbReference>
<evidence type="ECO:0000313" key="11">
    <source>
        <dbReference type="Proteomes" id="UP001295444"/>
    </source>
</evidence>
<keyword evidence="5" id="KW-0430">Lectin</keyword>
<dbReference type="GO" id="GO:0010185">
    <property type="term" value="P:regulation of cellular defense response"/>
    <property type="evidence" value="ECO:0007669"/>
    <property type="project" value="UniProtKB-ARBA"/>
</dbReference>
<name>A0AAD1SWP0_PELCU</name>
<dbReference type="Proteomes" id="UP001295444">
    <property type="component" value="Chromosome 08"/>
</dbReference>
<dbReference type="EMBL" id="OW240919">
    <property type="protein sequence ID" value="CAH2312625.1"/>
    <property type="molecule type" value="Genomic_DNA"/>
</dbReference>
<proteinExistence type="inferred from homology"/>
<evidence type="ECO:0000256" key="8">
    <source>
        <dbReference type="SAM" id="SignalP"/>
    </source>
</evidence>
<protein>
    <recommendedName>
        <fullName evidence="9">Fucolectin tachylectin-4 pentraxin-1 domain-containing protein</fullName>
    </recommendedName>
</protein>
<evidence type="ECO:0000313" key="10">
    <source>
        <dbReference type="EMBL" id="CAH2312625.1"/>
    </source>
</evidence>
<feature type="domain" description="Fucolectin tachylectin-4 pentraxin-1" evidence="9">
    <location>
        <begin position="198"/>
        <end position="343"/>
    </location>
</feature>
<dbReference type="InterPro" id="IPR006585">
    <property type="entry name" value="FTP1"/>
</dbReference>
<keyword evidence="6" id="KW-0106">Calcium</keyword>
<dbReference type="GO" id="GO:0042806">
    <property type="term" value="F:fucose binding"/>
    <property type="evidence" value="ECO:0007669"/>
    <property type="project" value="UniProtKB-ARBA"/>
</dbReference>
<keyword evidence="11" id="KW-1185">Reference proteome</keyword>
<accession>A0AAD1SWP0</accession>
<sequence length="484" mass="53667">MAIYLITVFLILSNILGEHFWTDASPTDGKYSLSAPNIAISGTSTQSSTYAYYGNARNANDGSLENNYLRSQCSYTEKELNPWWMVNLKNRYQIFSVAVTNRVLECCKERLYGAEIRIGNNPNNGGTLNPRCGTIPKIESGQTISFSCEGMIGKYVTVTIPGRAEHLILCEVQVYGLPASNTDIEQEEGEPFKTPNGAPNVAVNGVSTQSSIYNMYGESKNAIDGSLSSNYLFIQCAGTSEQDNPWWMVDLKATHKVFTVTVTNRGDCCAERINGAQIRIGNSAENGGTNNPICGIIPKMNNGETLAFECDGMLGQYVTVNIPGRNKSLTICEVQVFGLLNEDAEIEQQQEDETMIFEDHIPGPFRLYDDLFDYYNEDTESIDIKEDEGINLAFRGISSQSSTYDLFGAAENAIDGSQSTRYMSSHCSHTDLDIEPWWRLDLTKIYYVNRLNITNRGDCCNERINGAEIRIGTSPERGGTKNPK</sequence>
<feature type="domain" description="Fucolectin tachylectin-4 pentraxin-1" evidence="9">
    <location>
        <begin position="35"/>
        <end position="180"/>
    </location>
</feature>
<evidence type="ECO:0000256" key="4">
    <source>
        <dbReference type="ARBA" id="ARBA00022723"/>
    </source>
</evidence>
<evidence type="ECO:0000256" key="3">
    <source>
        <dbReference type="ARBA" id="ARBA00011233"/>
    </source>
</evidence>
<dbReference type="Pfam" id="PF22633">
    <property type="entry name" value="F5_F8_type_C_2"/>
    <property type="match status" value="3"/>
</dbReference>
<evidence type="ECO:0000256" key="1">
    <source>
        <dbReference type="ARBA" id="ARBA00002219"/>
    </source>
</evidence>
<dbReference type="SUPFAM" id="SSF49785">
    <property type="entry name" value="Galactose-binding domain-like"/>
    <property type="match status" value="3"/>
</dbReference>
<feature type="chain" id="PRO_5041969283" description="Fucolectin tachylectin-4 pentraxin-1 domain-containing protein" evidence="8">
    <location>
        <begin position="18"/>
        <end position="484"/>
    </location>
</feature>
<dbReference type="SMART" id="SM00607">
    <property type="entry name" value="FTP"/>
    <property type="match status" value="3"/>
</dbReference>
<evidence type="ECO:0000256" key="2">
    <source>
        <dbReference type="ARBA" id="ARBA00010147"/>
    </source>
</evidence>
<feature type="signal peptide" evidence="8">
    <location>
        <begin position="1"/>
        <end position="17"/>
    </location>
</feature>
<dbReference type="PANTHER" id="PTHR45713:SF20">
    <property type="entry name" value="FUCOLECTIN TACHYLECTIN-4 PENTRAXIN-1 DOMAIN-CONTAINING PROTEIN"/>
    <property type="match status" value="1"/>
</dbReference>
<keyword evidence="8" id="KW-0732">Signal</keyword>
<dbReference type="Gene3D" id="2.60.120.260">
    <property type="entry name" value="Galactose-binding domain-like"/>
    <property type="match status" value="3"/>
</dbReference>
<comment type="function">
    <text evidence="1">Acts as a defensive agent. Recognizes blood group fucosylated oligosaccharides including A, B, H and Lewis B-type antigens. Does not recognize Lewis A antigen and has low affinity for monovalent haptens.</text>
</comment>
<dbReference type="GO" id="GO:0046872">
    <property type="term" value="F:metal ion binding"/>
    <property type="evidence" value="ECO:0007669"/>
    <property type="project" value="UniProtKB-KW"/>
</dbReference>
<evidence type="ECO:0000256" key="6">
    <source>
        <dbReference type="ARBA" id="ARBA00022837"/>
    </source>
</evidence>
<comment type="subunit">
    <text evidence="3">Homotrimer.</text>
</comment>
<evidence type="ECO:0000256" key="7">
    <source>
        <dbReference type="ARBA" id="ARBA00023157"/>
    </source>
</evidence>
<comment type="similarity">
    <text evidence="2">Belongs to the fucolectin family.</text>
</comment>
<organism evidence="10 11">
    <name type="scientific">Pelobates cultripes</name>
    <name type="common">Western spadefoot toad</name>
    <dbReference type="NCBI Taxonomy" id="61616"/>
    <lineage>
        <taxon>Eukaryota</taxon>
        <taxon>Metazoa</taxon>
        <taxon>Chordata</taxon>
        <taxon>Craniata</taxon>
        <taxon>Vertebrata</taxon>
        <taxon>Euteleostomi</taxon>
        <taxon>Amphibia</taxon>
        <taxon>Batrachia</taxon>
        <taxon>Anura</taxon>
        <taxon>Pelobatoidea</taxon>
        <taxon>Pelobatidae</taxon>
        <taxon>Pelobates</taxon>
    </lineage>
</organism>
<dbReference type="AlphaFoldDB" id="A0AAD1SWP0"/>
<gene>
    <name evidence="10" type="ORF">PECUL_23A059679</name>
</gene>
<keyword evidence="4" id="KW-0479">Metal-binding</keyword>
<reference evidence="10" key="1">
    <citation type="submission" date="2022-03" db="EMBL/GenBank/DDBJ databases">
        <authorList>
            <person name="Alioto T."/>
            <person name="Alioto T."/>
            <person name="Gomez Garrido J."/>
        </authorList>
    </citation>
    <scope>NUCLEOTIDE SEQUENCE</scope>
</reference>
<dbReference type="InterPro" id="IPR051941">
    <property type="entry name" value="BG_Antigen-Binding_Lectin"/>
</dbReference>
<evidence type="ECO:0000259" key="9">
    <source>
        <dbReference type="SMART" id="SM00607"/>
    </source>
</evidence>